<reference evidence="1" key="1">
    <citation type="submission" date="2018-05" db="EMBL/GenBank/DDBJ databases">
        <authorList>
            <person name="Lanie J.A."/>
            <person name="Ng W.-L."/>
            <person name="Kazmierczak K.M."/>
            <person name="Andrzejewski T.M."/>
            <person name="Davidsen T.M."/>
            <person name="Wayne K.J."/>
            <person name="Tettelin H."/>
            <person name="Glass J.I."/>
            <person name="Rusch D."/>
            <person name="Podicherti R."/>
            <person name="Tsui H.-C.T."/>
            <person name="Winkler M.E."/>
        </authorList>
    </citation>
    <scope>NUCLEOTIDE SEQUENCE</scope>
</reference>
<dbReference type="AlphaFoldDB" id="A0A382EQE3"/>
<evidence type="ECO:0000313" key="1">
    <source>
        <dbReference type="EMBL" id="SVB52057.1"/>
    </source>
</evidence>
<gene>
    <name evidence="1" type="ORF">METZ01_LOCUS204911</name>
</gene>
<dbReference type="EMBL" id="UINC01045370">
    <property type="protein sequence ID" value="SVB52057.1"/>
    <property type="molecule type" value="Genomic_DNA"/>
</dbReference>
<proteinExistence type="predicted"/>
<organism evidence="1">
    <name type="scientific">marine metagenome</name>
    <dbReference type="NCBI Taxonomy" id="408172"/>
    <lineage>
        <taxon>unclassified sequences</taxon>
        <taxon>metagenomes</taxon>
        <taxon>ecological metagenomes</taxon>
    </lineage>
</organism>
<accession>A0A382EQE3</accession>
<feature type="non-terminal residue" evidence="1">
    <location>
        <position position="29"/>
    </location>
</feature>
<sequence length="29" mass="3030">MAELVDAPDSKSGGGNIVWVQVPLPAHLK</sequence>
<name>A0A382EQE3_9ZZZZ</name>
<protein>
    <submittedName>
        <fullName evidence="1">Uncharacterized protein</fullName>
    </submittedName>
</protein>
<dbReference type="AntiFam" id="ANF00015">
    <property type="entry name" value="tRNA translation"/>
</dbReference>